<dbReference type="Pfam" id="PF01425">
    <property type="entry name" value="Amidase"/>
    <property type="match status" value="1"/>
</dbReference>
<accession>W4L9E9</accession>
<evidence type="ECO:0000259" key="1">
    <source>
        <dbReference type="Pfam" id="PF01425"/>
    </source>
</evidence>
<feature type="domain" description="Amidase" evidence="1">
    <location>
        <begin position="26"/>
        <end position="443"/>
    </location>
</feature>
<dbReference type="InterPro" id="IPR023631">
    <property type="entry name" value="Amidase_dom"/>
</dbReference>
<dbReference type="InterPro" id="IPR020556">
    <property type="entry name" value="Amidase_CS"/>
</dbReference>
<evidence type="ECO:0000313" key="3">
    <source>
        <dbReference type="Proteomes" id="UP000019141"/>
    </source>
</evidence>
<comment type="caution">
    <text evidence="2">The sequence shown here is derived from an EMBL/GenBank/DDBJ whole genome shotgun (WGS) entry which is preliminary data.</text>
</comment>
<dbReference type="Gene3D" id="3.90.1300.10">
    <property type="entry name" value="Amidase signature (AS) domain"/>
    <property type="match status" value="1"/>
</dbReference>
<sequence>MTELAYLSLAEASERIRNQQLSPVDYTQALLGRSDDHDSKFNVYLRQTPEIALEHAKQAEAELRAGKWRGPLHGIPVGLKDIIDLEGIPTTGHSKILADNLASSDAVVTQHLKDAGGVIVGKLSTHEFALGGPSFDLPWPPARNGWNRDYMPGGSSSGSGAGLAAGFFPAALGTDTGGSVRNPASMCGIVGMKATYGRVSRRGVLPLSYSLDHVGPMTRTVTDNAVLLGIIAGYDPADPGSARVDVPDFTADLDRGVKGLKIGVIRRFYMQDHEADPEITKGIEDALQILSDLGADIQEMDPGPLVDYASANRVILLSEAYSIHEHWLQTRPEDYGDLSRERMLPGAFIRAVDYVHALRQREILRKKFRDCMAPVDVAITASSMDPACRIEDREACAWVYGRQARAPFNLTGNPALALPTGFASTGLPLSMQIIGKPFDETMVYRVARAYERATDWIAQHPDLG</sequence>
<dbReference type="InterPro" id="IPR000120">
    <property type="entry name" value="Amidase"/>
</dbReference>
<dbReference type="PROSITE" id="PS00571">
    <property type="entry name" value="AMIDASES"/>
    <property type="match status" value="1"/>
</dbReference>
<name>W4L9E9_ENTF1</name>
<protein>
    <recommendedName>
        <fullName evidence="1">Amidase domain-containing protein</fullName>
    </recommendedName>
</protein>
<evidence type="ECO:0000313" key="2">
    <source>
        <dbReference type="EMBL" id="ETW94534.1"/>
    </source>
</evidence>
<dbReference type="PANTHER" id="PTHR11895:SF176">
    <property type="entry name" value="AMIDASE AMID-RELATED"/>
    <property type="match status" value="1"/>
</dbReference>
<dbReference type="InterPro" id="IPR036928">
    <property type="entry name" value="AS_sf"/>
</dbReference>
<dbReference type="PANTHER" id="PTHR11895">
    <property type="entry name" value="TRANSAMIDASE"/>
    <property type="match status" value="1"/>
</dbReference>
<dbReference type="SUPFAM" id="SSF75304">
    <property type="entry name" value="Amidase signature (AS) enzymes"/>
    <property type="match status" value="1"/>
</dbReference>
<gene>
    <name evidence="2" type="ORF">ETSY1_34430</name>
</gene>
<dbReference type="GO" id="GO:0003824">
    <property type="term" value="F:catalytic activity"/>
    <property type="evidence" value="ECO:0007669"/>
    <property type="project" value="InterPro"/>
</dbReference>
<dbReference type="Proteomes" id="UP000019141">
    <property type="component" value="Unassembled WGS sequence"/>
</dbReference>
<dbReference type="HOGENOM" id="CLU_009600_0_3_7"/>
<proteinExistence type="predicted"/>
<keyword evidence="3" id="KW-1185">Reference proteome</keyword>
<dbReference type="EMBL" id="AZHW01001052">
    <property type="protein sequence ID" value="ETW94534.1"/>
    <property type="molecule type" value="Genomic_DNA"/>
</dbReference>
<reference evidence="2 3" key="1">
    <citation type="journal article" date="2014" name="Nature">
        <title>An environmental bacterial taxon with a large and distinct metabolic repertoire.</title>
        <authorList>
            <person name="Wilson M.C."/>
            <person name="Mori T."/>
            <person name="Ruckert C."/>
            <person name="Uria A.R."/>
            <person name="Helf M.J."/>
            <person name="Takada K."/>
            <person name="Gernert C."/>
            <person name="Steffens U.A."/>
            <person name="Heycke N."/>
            <person name="Schmitt S."/>
            <person name="Rinke C."/>
            <person name="Helfrich E.J."/>
            <person name="Brachmann A.O."/>
            <person name="Gurgui C."/>
            <person name="Wakimoto T."/>
            <person name="Kracht M."/>
            <person name="Crusemann M."/>
            <person name="Hentschel U."/>
            <person name="Abe I."/>
            <person name="Matsunaga S."/>
            <person name="Kalinowski J."/>
            <person name="Takeyama H."/>
            <person name="Piel J."/>
        </authorList>
    </citation>
    <scope>NUCLEOTIDE SEQUENCE [LARGE SCALE GENOMIC DNA]</scope>
    <source>
        <strain evidence="3">TSY1</strain>
    </source>
</reference>
<organism evidence="2 3">
    <name type="scientific">Entotheonella factor</name>
    <dbReference type="NCBI Taxonomy" id="1429438"/>
    <lineage>
        <taxon>Bacteria</taxon>
        <taxon>Pseudomonadati</taxon>
        <taxon>Nitrospinota/Tectimicrobiota group</taxon>
        <taxon>Candidatus Tectimicrobiota</taxon>
        <taxon>Candidatus Entotheonellia</taxon>
        <taxon>Candidatus Entotheonellales</taxon>
        <taxon>Candidatus Entotheonellaceae</taxon>
        <taxon>Candidatus Entotheonella</taxon>
    </lineage>
</organism>
<dbReference type="AlphaFoldDB" id="W4L9E9"/>